<dbReference type="AlphaFoldDB" id="A0A0V0HU91"/>
<name>A0A0V0HU91_SOLCH</name>
<reference evidence="1" key="1">
    <citation type="submission" date="2015-12" db="EMBL/GenBank/DDBJ databases">
        <title>Gene expression during late stages of embryo sac development: a critical building block for successful pollen-pistil interactions.</title>
        <authorList>
            <person name="Liu Y."/>
            <person name="Joly V."/>
            <person name="Sabar M."/>
            <person name="Matton D.P."/>
        </authorList>
    </citation>
    <scope>NUCLEOTIDE SEQUENCE</scope>
</reference>
<sequence length="61" mass="7328">MLFLSIFRFLSPLEWEDAYPFIGEKPDSKNTNLKTKIMLENRELQLDIKINHHFSDFDLLD</sequence>
<protein>
    <submittedName>
        <fullName evidence="1">Putative ovule protein</fullName>
    </submittedName>
</protein>
<organism evidence="1">
    <name type="scientific">Solanum chacoense</name>
    <name type="common">Chaco potato</name>
    <dbReference type="NCBI Taxonomy" id="4108"/>
    <lineage>
        <taxon>Eukaryota</taxon>
        <taxon>Viridiplantae</taxon>
        <taxon>Streptophyta</taxon>
        <taxon>Embryophyta</taxon>
        <taxon>Tracheophyta</taxon>
        <taxon>Spermatophyta</taxon>
        <taxon>Magnoliopsida</taxon>
        <taxon>eudicotyledons</taxon>
        <taxon>Gunneridae</taxon>
        <taxon>Pentapetalae</taxon>
        <taxon>asterids</taxon>
        <taxon>lamiids</taxon>
        <taxon>Solanales</taxon>
        <taxon>Solanaceae</taxon>
        <taxon>Solanoideae</taxon>
        <taxon>Solaneae</taxon>
        <taxon>Solanum</taxon>
    </lineage>
</organism>
<accession>A0A0V0HU91</accession>
<evidence type="ECO:0000313" key="1">
    <source>
        <dbReference type="EMBL" id="JAP23853.1"/>
    </source>
</evidence>
<dbReference type="EMBL" id="GEDG01015026">
    <property type="protein sequence ID" value="JAP23853.1"/>
    <property type="molecule type" value="Transcribed_RNA"/>
</dbReference>
<proteinExistence type="predicted"/>